<dbReference type="Gramene" id="PNT68996">
    <property type="protein sequence ID" value="PNT68996"/>
    <property type="gene ID" value="BRADI_3g48135v3"/>
</dbReference>
<evidence type="ECO:0000313" key="2">
    <source>
        <dbReference type="EMBL" id="PNT68996.1"/>
    </source>
</evidence>
<evidence type="ECO:0000313" key="3">
    <source>
        <dbReference type="EnsemblPlants" id="PNT68996"/>
    </source>
</evidence>
<dbReference type="EnsemblPlants" id="PNT68996">
    <property type="protein sequence ID" value="PNT68996"/>
    <property type="gene ID" value="BRADI_3g48135v3"/>
</dbReference>
<dbReference type="EMBL" id="CM000882">
    <property type="protein sequence ID" value="PNT68996.1"/>
    <property type="molecule type" value="Genomic_DNA"/>
</dbReference>
<evidence type="ECO:0000256" key="1">
    <source>
        <dbReference type="SAM" id="MobiDB-lite"/>
    </source>
</evidence>
<organism evidence="2">
    <name type="scientific">Brachypodium distachyon</name>
    <name type="common">Purple false brome</name>
    <name type="synonym">Trachynia distachya</name>
    <dbReference type="NCBI Taxonomy" id="15368"/>
    <lineage>
        <taxon>Eukaryota</taxon>
        <taxon>Viridiplantae</taxon>
        <taxon>Streptophyta</taxon>
        <taxon>Embryophyta</taxon>
        <taxon>Tracheophyta</taxon>
        <taxon>Spermatophyta</taxon>
        <taxon>Magnoliopsida</taxon>
        <taxon>Liliopsida</taxon>
        <taxon>Poales</taxon>
        <taxon>Poaceae</taxon>
        <taxon>BOP clade</taxon>
        <taxon>Pooideae</taxon>
        <taxon>Stipodae</taxon>
        <taxon>Brachypodieae</taxon>
        <taxon>Brachypodium</taxon>
    </lineage>
</organism>
<accession>A0A2K2D3Z0</accession>
<dbReference type="InParanoid" id="A0A2K2D3Z0"/>
<evidence type="ECO:0000313" key="4">
    <source>
        <dbReference type="Proteomes" id="UP000008810"/>
    </source>
</evidence>
<reference evidence="2 3" key="1">
    <citation type="journal article" date="2010" name="Nature">
        <title>Genome sequencing and analysis of the model grass Brachypodium distachyon.</title>
        <authorList>
            <consortium name="International Brachypodium Initiative"/>
        </authorList>
    </citation>
    <scope>NUCLEOTIDE SEQUENCE [LARGE SCALE GENOMIC DNA]</scope>
    <source>
        <strain evidence="2 3">Bd21</strain>
    </source>
</reference>
<reference evidence="3" key="3">
    <citation type="submission" date="2018-08" db="UniProtKB">
        <authorList>
            <consortium name="EnsemblPlants"/>
        </authorList>
    </citation>
    <scope>IDENTIFICATION</scope>
    <source>
        <strain evidence="3">cv. Bd21</strain>
    </source>
</reference>
<gene>
    <name evidence="2" type="ORF">BRADI_3g48135v3</name>
</gene>
<dbReference type="AlphaFoldDB" id="A0A2K2D3Z0"/>
<sequence>MSADSPCTSPIHRQPKQYLDHPTRHISILESSPEHIDSHLKQKGPPIYRRSGTTASPIPTTSSKQFLCRDPYH</sequence>
<proteinExistence type="predicted"/>
<feature type="region of interest" description="Disordered" evidence="1">
    <location>
        <begin position="1"/>
        <end position="73"/>
    </location>
</feature>
<keyword evidence="4" id="KW-1185">Reference proteome</keyword>
<dbReference type="Proteomes" id="UP000008810">
    <property type="component" value="Chromosome 3"/>
</dbReference>
<protein>
    <submittedName>
        <fullName evidence="2 3">Uncharacterized protein</fullName>
    </submittedName>
</protein>
<name>A0A2K2D3Z0_BRADI</name>
<reference evidence="2" key="2">
    <citation type="submission" date="2017-06" db="EMBL/GenBank/DDBJ databases">
        <title>WGS assembly of Brachypodium distachyon.</title>
        <authorList>
            <consortium name="The International Brachypodium Initiative"/>
            <person name="Lucas S."/>
            <person name="Harmon-Smith M."/>
            <person name="Lail K."/>
            <person name="Tice H."/>
            <person name="Grimwood J."/>
            <person name="Bruce D."/>
            <person name="Barry K."/>
            <person name="Shu S."/>
            <person name="Lindquist E."/>
            <person name="Wang M."/>
            <person name="Pitluck S."/>
            <person name="Vogel J.P."/>
            <person name="Garvin D.F."/>
            <person name="Mockler T.C."/>
            <person name="Schmutz J."/>
            <person name="Rokhsar D."/>
            <person name="Bevan M.W."/>
        </authorList>
    </citation>
    <scope>NUCLEOTIDE SEQUENCE</scope>
    <source>
        <strain evidence="2">Bd21</strain>
    </source>
</reference>
<feature type="compositionally biased region" description="Polar residues" evidence="1">
    <location>
        <begin position="51"/>
        <end position="65"/>
    </location>
</feature>